<feature type="transmembrane region" description="Helical" evidence="8">
    <location>
        <begin position="401"/>
        <end position="425"/>
    </location>
</feature>
<dbReference type="PANTHER" id="PTHR43289:SF6">
    <property type="entry name" value="SERINE_THREONINE-PROTEIN KINASE NEKL-3"/>
    <property type="match status" value="1"/>
</dbReference>
<dbReference type="InterPro" id="IPR011009">
    <property type="entry name" value="Kinase-like_dom_sf"/>
</dbReference>
<keyword evidence="8" id="KW-1133">Transmembrane helix</keyword>
<dbReference type="Gene3D" id="3.30.200.20">
    <property type="entry name" value="Phosphorylase Kinase, domain 1"/>
    <property type="match status" value="1"/>
</dbReference>
<dbReference type="PROSITE" id="PS50011">
    <property type="entry name" value="PROTEIN_KINASE_DOM"/>
    <property type="match status" value="1"/>
</dbReference>
<dbReference type="InterPro" id="IPR036259">
    <property type="entry name" value="MFS_trans_sf"/>
</dbReference>
<evidence type="ECO:0000256" key="1">
    <source>
        <dbReference type="ARBA" id="ARBA00012513"/>
    </source>
</evidence>
<evidence type="ECO:0000313" key="11">
    <source>
        <dbReference type="Proteomes" id="UP001500190"/>
    </source>
</evidence>
<feature type="transmembrane region" description="Helical" evidence="8">
    <location>
        <begin position="446"/>
        <end position="469"/>
    </location>
</feature>
<evidence type="ECO:0000256" key="8">
    <source>
        <dbReference type="SAM" id="Phobius"/>
    </source>
</evidence>
<feature type="domain" description="Protein kinase" evidence="9">
    <location>
        <begin position="12"/>
        <end position="277"/>
    </location>
</feature>
<evidence type="ECO:0000256" key="5">
    <source>
        <dbReference type="ARBA" id="ARBA00022777"/>
    </source>
</evidence>
<proteinExistence type="predicted"/>
<gene>
    <name evidence="10" type="ORF">GCM10009742_62090</name>
</gene>
<dbReference type="EC" id="2.7.11.1" evidence="1"/>
<evidence type="ECO:0000256" key="3">
    <source>
        <dbReference type="ARBA" id="ARBA00022679"/>
    </source>
</evidence>
<dbReference type="SMART" id="SM00220">
    <property type="entry name" value="S_TKc"/>
    <property type="match status" value="1"/>
</dbReference>
<dbReference type="InterPro" id="IPR008271">
    <property type="entry name" value="Ser/Thr_kinase_AS"/>
</dbReference>
<protein>
    <recommendedName>
        <fullName evidence="1">non-specific serine/threonine protein kinase</fullName>
        <ecNumber evidence="1">2.7.11.1</ecNumber>
    </recommendedName>
</protein>
<dbReference type="Gene3D" id="1.10.510.10">
    <property type="entry name" value="Transferase(Phosphotransferase) domain 1"/>
    <property type="match status" value="1"/>
</dbReference>
<dbReference type="PANTHER" id="PTHR43289">
    <property type="entry name" value="MITOGEN-ACTIVATED PROTEIN KINASE KINASE KINASE 20-RELATED"/>
    <property type="match status" value="1"/>
</dbReference>
<keyword evidence="8" id="KW-0812">Transmembrane</keyword>
<evidence type="ECO:0000256" key="6">
    <source>
        <dbReference type="ARBA" id="ARBA00022840"/>
    </source>
</evidence>
<feature type="binding site" evidence="7">
    <location>
        <position position="41"/>
    </location>
    <ligand>
        <name>ATP</name>
        <dbReference type="ChEBI" id="CHEBI:30616"/>
    </ligand>
</feature>
<dbReference type="PROSITE" id="PS00107">
    <property type="entry name" value="PROTEIN_KINASE_ATP"/>
    <property type="match status" value="1"/>
</dbReference>
<feature type="transmembrane region" description="Helical" evidence="8">
    <location>
        <begin position="343"/>
        <end position="363"/>
    </location>
</feature>
<keyword evidence="11" id="KW-1185">Reference proteome</keyword>
<comment type="caution">
    <text evidence="10">The sequence shown here is derived from an EMBL/GenBank/DDBJ whole genome shotgun (WGS) entry which is preliminary data.</text>
</comment>
<feature type="transmembrane region" description="Helical" evidence="8">
    <location>
        <begin position="375"/>
        <end position="395"/>
    </location>
</feature>
<sequence length="678" mass="71924">MTERSLAGGRYVLGERPLGAGGMGTVWKAFDTVLHREVAVKELRIPDGLNAVEQDKLRMRALREARAAAGLDHPAIVTIHDVIDEGGRPWIVMKLLPGRSLDQVVQAHGPLSPRRAAELGVRLIEALSAAHGNGVLHRDVKPQNVMLGGDDRWMLTDFGIASVAGATRTLTGTGIVTGTLGYVAPERMSGAEPGAPADLWALGATLYFAVEGRNAYDHDDLPAMIAAVLTRDPAPMRLAGPLAPVIHGLMQRDPAARLTAAAAREQLQAVAGGYPTFETPTQKISTGTKVLHTGPVTHTEPVPPAEPSTPALRAGHWLAAVLTGSVFTQLMLFAGSAVSGMPYWIGGMMAGATVLGLVLGRVVARWFEGLLGTTAALTAAALLIGESIVGGAIVLEYDRPLPAAILCAIALFSFPPAYRLATSLLRAVAPSHDPVRLRKTRRRNGIIASVLGCLLVGACIGLSIALHLSDVTPQFAMSFLGGALALTALVALPTLRRTRLPRAPRAAVFTTVVVLLVIPILVAVRSTVYAVQALDDFERAPDICTSTALSQKAVAVLLPDPPDLDESTYSDSVDCTWSRDDSVGGLWITVYRYGNERIAARRIAERKHDDGGVLLDLADGGLRQSDSYSDSAECTVVVRIDNLLLKLELTRPSDAGEPDAQQLITLAENLLPDIQSQR</sequence>
<evidence type="ECO:0000313" key="10">
    <source>
        <dbReference type="EMBL" id="GAA1604849.1"/>
    </source>
</evidence>
<keyword evidence="2" id="KW-0723">Serine/threonine-protein kinase</keyword>
<dbReference type="EMBL" id="BAAAND010000009">
    <property type="protein sequence ID" value="GAA1604849.1"/>
    <property type="molecule type" value="Genomic_DNA"/>
</dbReference>
<dbReference type="PROSITE" id="PS00108">
    <property type="entry name" value="PROTEIN_KINASE_ST"/>
    <property type="match status" value="1"/>
</dbReference>
<dbReference type="SUPFAM" id="SSF103473">
    <property type="entry name" value="MFS general substrate transporter"/>
    <property type="match status" value="1"/>
</dbReference>
<dbReference type="InterPro" id="IPR000719">
    <property type="entry name" value="Prot_kinase_dom"/>
</dbReference>
<evidence type="ECO:0000259" key="9">
    <source>
        <dbReference type="PROSITE" id="PS50011"/>
    </source>
</evidence>
<reference evidence="10 11" key="1">
    <citation type="journal article" date="2019" name="Int. J. Syst. Evol. Microbiol.">
        <title>The Global Catalogue of Microorganisms (GCM) 10K type strain sequencing project: providing services to taxonomists for standard genome sequencing and annotation.</title>
        <authorList>
            <consortium name="The Broad Institute Genomics Platform"/>
            <consortium name="The Broad Institute Genome Sequencing Center for Infectious Disease"/>
            <person name="Wu L."/>
            <person name="Ma J."/>
        </authorList>
    </citation>
    <scope>NUCLEOTIDE SEQUENCE [LARGE SCALE GENOMIC DNA]</scope>
    <source>
        <strain evidence="10 11">JCM 14304</strain>
    </source>
</reference>
<feature type="transmembrane region" description="Helical" evidence="8">
    <location>
        <begin position="507"/>
        <end position="524"/>
    </location>
</feature>
<keyword evidence="3" id="KW-0808">Transferase</keyword>
<dbReference type="Pfam" id="PF00069">
    <property type="entry name" value="Pkinase"/>
    <property type="match status" value="1"/>
</dbReference>
<evidence type="ECO:0000256" key="7">
    <source>
        <dbReference type="PROSITE-ProRule" id="PRU10141"/>
    </source>
</evidence>
<dbReference type="SUPFAM" id="SSF56112">
    <property type="entry name" value="Protein kinase-like (PK-like)"/>
    <property type="match status" value="1"/>
</dbReference>
<keyword evidence="4 7" id="KW-0547">Nucleotide-binding</keyword>
<dbReference type="CDD" id="cd14014">
    <property type="entry name" value="STKc_PknB_like"/>
    <property type="match status" value="1"/>
</dbReference>
<keyword evidence="6 7" id="KW-0067">ATP-binding</keyword>
<evidence type="ECO:0000256" key="2">
    <source>
        <dbReference type="ARBA" id="ARBA00022527"/>
    </source>
</evidence>
<dbReference type="Proteomes" id="UP001500190">
    <property type="component" value="Unassembled WGS sequence"/>
</dbReference>
<keyword evidence="5" id="KW-0418">Kinase</keyword>
<organism evidence="10 11">
    <name type="scientific">Kribbella karoonensis</name>
    <dbReference type="NCBI Taxonomy" id="324851"/>
    <lineage>
        <taxon>Bacteria</taxon>
        <taxon>Bacillati</taxon>
        <taxon>Actinomycetota</taxon>
        <taxon>Actinomycetes</taxon>
        <taxon>Propionibacteriales</taxon>
        <taxon>Kribbellaceae</taxon>
        <taxon>Kribbella</taxon>
    </lineage>
</organism>
<keyword evidence="8" id="KW-0472">Membrane</keyword>
<dbReference type="RefSeq" id="WP_344197780.1">
    <property type="nucleotide sequence ID" value="NZ_BAAAND010000009.1"/>
</dbReference>
<name>A0ABN2EGT3_9ACTN</name>
<dbReference type="InterPro" id="IPR017441">
    <property type="entry name" value="Protein_kinase_ATP_BS"/>
</dbReference>
<evidence type="ECO:0000256" key="4">
    <source>
        <dbReference type="ARBA" id="ARBA00022741"/>
    </source>
</evidence>
<feature type="transmembrane region" description="Helical" evidence="8">
    <location>
        <begin position="475"/>
        <end position="495"/>
    </location>
</feature>
<accession>A0ABN2EGT3</accession>